<protein>
    <recommendedName>
        <fullName evidence="6">Calcineurin-like phosphoesterase domain-containing protein</fullName>
    </recommendedName>
</protein>
<proteinExistence type="predicted"/>
<dbReference type="Pfam" id="PF00149">
    <property type="entry name" value="Metallophos"/>
    <property type="match status" value="1"/>
</dbReference>
<feature type="transmembrane region" description="Helical" evidence="5">
    <location>
        <begin position="325"/>
        <end position="342"/>
    </location>
</feature>
<evidence type="ECO:0000256" key="5">
    <source>
        <dbReference type="SAM" id="Phobius"/>
    </source>
</evidence>
<dbReference type="GO" id="GO:0005783">
    <property type="term" value="C:endoplasmic reticulum"/>
    <property type="evidence" value="ECO:0007669"/>
    <property type="project" value="TreeGrafter"/>
</dbReference>
<evidence type="ECO:0000313" key="8">
    <source>
        <dbReference type="Proteomes" id="UP001153620"/>
    </source>
</evidence>
<evidence type="ECO:0000256" key="3">
    <source>
        <dbReference type="ARBA" id="ARBA00022989"/>
    </source>
</evidence>
<feature type="transmembrane region" description="Helical" evidence="5">
    <location>
        <begin position="21"/>
        <end position="41"/>
    </location>
</feature>
<dbReference type="PANTHER" id="PTHR13315">
    <property type="entry name" value="METALLO PHOSPHOESTERASE RELATED"/>
    <property type="match status" value="1"/>
</dbReference>
<reference evidence="7" key="2">
    <citation type="submission" date="2022-10" db="EMBL/GenBank/DDBJ databases">
        <authorList>
            <consortium name="ENA_rothamsted_submissions"/>
            <consortium name="culmorum"/>
            <person name="King R."/>
        </authorList>
    </citation>
    <scope>NUCLEOTIDE SEQUENCE</scope>
</reference>
<feature type="domain" description="Calcineurin-like phosphoesterase" evidence="6">
    <location>
        <begin position="58"/>
        <end position="246"/>
    </location>
</feature>
<dbReference type="Gene3D" id="3.60.21.10">
    <property type="match status" value="1"/>
</dbReference>
<keyword evidence="4 5" id="KW-0472">Membrane</keyword>
<dbReference type="GO" id="GO:0016020">
    <property type="term" value="C:membrane"/>
    <property type="evidence" value="ECO:0007669"/>
    <property type="project" value="UniProtKB-SubCell"/>
</dbReference>
<dbReference type="GO" id="GO:0006506">
    <property type="term" value="P:GPI anchor biosynthetic process"/>
    <property type="evidence" value="ECO:0007669"/>
    <property type="project" value="InterPro"/>
</dbReference>
<evidence type="ECO:0000259" key="6">
    <source>
        <dbReference type="Pfam" id="PF00149"/>
    </source>
</evidence>
<keyword evidence="3 5" id="KW-1133">Transmembrane helix</keyword>
<dbReference type="EMBL" id="OU895879">
    <property type="protein sequence ID" value="CAH1728879.1"/>
    <property type="molecule type" value="Genomic_DNA"/>
</dbReference>
<dbReference type="Proteomes" id="UP001153620">
    <property type="component" value="Chromosome 3"/>
</dbReference>
<keyword evidence="2 5" id="KW-0812">Transmembrane</keyword>
<dbReference type="InterPro" id="IPR029052">
    <property type="entry name" value="Metallo-depent_PP-like"/>
</dbReference>
<comment type="subcellular location">
    <subcellularLocation>
        <location evidence="1">Membrane</location>
        <topology evidence="1">Multi-pass membrane protein</topology>
    </subcellularLocation>
</comment>
<keyword evidence="8" id="KW-1185">Reference proteome</keyword>
<dbReference type="AlphaFoldDB" id="A0A9P0J6N0"/>
<evidence type="ECO:0000256" key="4">
    <source>
        <dbReference type="ARBA" id="ARBA00023136"/>
    </source>
</evidence>
<dbReference type="InterPro" id="IPR033308">
    <property type="entry name" value="PGAP5/Cdc1/Ted1"/>
</dbReference>
<dbReference type="PANTHER" id="PTHR13315:SF4">
    <property type="entry name" value="METALLOPHOSPHOESTERASE, ISOFORM E"/>
    <property type="match status" value="1"/>
</dbReference>
<dbReference type="InterPro" id="IPR004843">
    <property type="entry name" value="Calcineurin-like_PHP"/>
</dbReference>
<evidence type="ECO:0000313" key="7">
    <source>
        <dbReference type="EMBL" id="CAH1728879.1"/>
    </source>
</evidence>
<organism evidence="7 8">
    <name type="scientific">Chironomus riparius</name>
    <dbReference type="NCBI Taxonomy" id="315576"/>
    <lineage>
        <taxon>Eukaryota</taxon>
        <taxon>Metazoa</taxon>
        <taxon>Ecdysozoa</taxon>
        <taxon>Arthropoda</taxon>
        <taxon>Hexapoda</taxon>
        <taxon>Insecta</taxon>
        <taxon>Pterygota</taxon>
        <taxon>Neoptera</taxon>
        <taxon>Endopterygota</taxon>
        <taxon>Diptera</taxon>
        <taxon>Nematocera</taxon>
        <taxon>Chironomoidea</taxon>
        <taxon>Chironomidae</taxon>
        <taxon>Chironominae</taxon>
        <taxon>Chironomus</taxon>
    </lineage>
</organism>
<sequence>MGIWKIRMRRLLAIKFSHIQRLNFYGLLAALLFNEYIIYYFNRLGWEKAACGTDSCSRILFVADPQVLGESKESRWYARYDSDKHISRNYHQAVSHVRPDVIVFLGDLIDEGSYADDFSYEKYFRRFVDIFPEPDGVKMIFIPGDNDIGGEGSEMVKPSKVKRFNNYFEDNSQWKFDNKLNIYHINRITHELPLLKDKDMPQIEENSGYTRILISHFSIILIPGAYSYKAIERFRPHVIFSGHYHRSSQITSELKRLRYSTTLPLMHSMSYELRTIETNQEALEIQVPSCSYRMGEDHIGFGQAVIENGYLHYTPLFIPNRFTQLRLYVVFGFVLIIVNILISHNFRKLLRKFNFSRQNYHPI</sequence>
<evidence type="ECO:0000256" key="2">
    <source>
        <dbReference type="ARBA" id="ARBA00022692"/>
    </source>
</evidence>
<evidence type="ECO:0000256" key="1">
    <source>
        <dbReference type="ARBA" id="ARBA00004141"/>
    </source>
</evidence>
<name>A0A9P0J6N0_9DIPT</name>
<dbReference type="GO" id="GO:0016787">
    <property type="term" value="F:hydrolase activity"/>
    <property type="evidence" value="ECO:0007669"/>
    <property type="project" value="InterPro"/>
</dbReference>
<accession>A0A9P0J6N0</accession>
<gene>
    <name evidence="7" type="ORF">CHIRRI_LOCUS11037</name>
</gene>
<reference evidence="7" key="1">
    <citation type="submission" date="2022-01" db="EMBL/GenBank/DDBJ databases">
        <authorList>
            <person name="King R."/>
        </authorList>
    </citation>
    <scope>NUCLEOTIDE SEQUENCE</scope>
</reference>
<dbReference type="SUPFAM" id="SSF56300">
    <property type="entry name" value="Metallo-dependent phosphatases"/>
    <property type="match status" value="1"/>
</dbReference>